<feature type="domain" description="Ketosynthase family 3 (KS3)" evidence="14">
    <location>
        <begin position="1"/>
        <end position="409"/>
    </location>
</feature>
<dbReference type="PANTHER" id="PTHR11712">
    <property type="entry name" value="POLYKETIDE SYNTHASE-RELATED"/>
    <property type="match status" value="1"/>
</dbReference>
<evidence type="ECO:0000256" key="6">
    <source>
        <dbReference type="ARBA" id="ARBA00022679"/>
    </source>
</evidence>
<protein>
    <recommendedName>
        <fullName evidence="4 11">3-oxoacyl-[acyl-carrier-protein] synthase 2</fullName>
        <ecNumber evidence="3 11">2.3.1.179</ecNumber>
    </recommendedName>
</protein>
<keyword evidence="8" id="KW-0443">Lipid metabolism</keyword>
<evidence type="ECO:0000313" key="15">
    <source>
        <dbReference type="EMBL" id="TYP00255.1"/>
    </source>
</evidence>
<evidence type="ECO:0000256" key="4">
    <source>
        <dbReference type="ARBA" id="ARBA00014657"/>
    </source>
</evidence>
<comment type="function">
    <text evidence="11">Involved in the type II fatty acid elongation cycle. Catalyzes the elongation of a wide range of acyl-ACP by the addition of two carbons from malonyl-ACP to an acyl acceptor. Can efficiently catalyze the conversion of palmitoleoyl-ACP (cis-hexadec-9-enoyl-ACP) to cis-vaccenoyl-ACP (cis-octadec-11-enoyl-ACP), an essential step in the thermal regulation of fatty acid composition.</text>
</comment>
<comment type="similarity">
    <text evidence="2 11 13">Belongs to the thiolase-like superfamily. Beta-ketoacyl-ACP synthases family.</text>
</comment>
<evidence type="ECO:0000256" key="3">
    <source>
        <dbReference type="ARBA" id="ARBA00012356"/>
    </source>
</evidence>
<dbReference type="UniPathway" id="UPA00094"/>
<dbReference type="OrthoDB" id="9808669at2"/>
<organism evidence="15 16">
    <name type="scientific">Geothermobacter ehrlichii</name>
    <dbReference type="NCBI Taxonomy" id="213224"/>
    <lineage>
        <taxon>Bacteria</taxon>
        <taxon>Pseudomonadati</taxon>
        <taxon>Thermodesulfobacteriota</taxon>
        <taxon>Desulfuromonadia</taxon>
        <taxon>Desulfuromonadales</taxon>
        <taxon>Geothermobacteraceae</taxon>
        <taxon>Geothermobacter</taxon>
    </lineage>
</organism>
<dbReference type="SMART" id="SM00825">
    <property type="entry name" value="PKS_KS"/>
    <property type="match status" value="1"/>
</dbReference>
<name>A0A5D3WNZ3_9BACT</name>
<dbReference type="NCBIfam" id="NF005589">
    <property type="entry name" value="PRK07314.1"/>
    <property type="match status" value="1"/>
</dbReference>
<evidence type="ECO:0000256" key="13">
    <source>
        <dbReference type="RuleBase" id="RU003694"/>
    </source>
</evidence>
<dbReference type="GO" id="GO:0004315">
    <property type="term" value="F:3-oxoacyl-[acyl-carrier-protein] synthase activity"/>
    <property type="evidence" value="ECO:0007669"/>
    <property type="project" value="UniProtKB-UniRule"/>
</dbReference>
<dbReference type="FunFam" id="3.40.47.10:FF:000009">
    <property type="entry name" value="3-oxoacyl-[acyl-carrier-protein] synthase 2"/>
    <property type="match status" value="1"/>
</dbReference>
<dbReference type="Proteomes" id="UP000324159">
    <property type="component" value="Unassembled WGS sequence"/>
</dbReference>
<comment type="pathway">
    <text evidence="1 11">Lipid metabolism; fatty acid biosynthesis.</text>
</comment>
<dbReference type="SUPFAM" id="SSF53901">
    <property type="entry name" value="Thiolase-like"/>
    <property type="match status" value="2"/>
</dbReference>
<evidence type="ECO:0000256" key="10">
    <source>
        <dbReference type="ARBA" id="ARBA00023315"/>
    </source>
</evidence>
<comment type="catalytic activity">
    <reaction evidence="11">
        <text>a fatty acyl-[ACP] + malonyl-[ACP] + H(+) = a 3-oxoacyl-[ACP] + holo-[ACP] + CO2</text>
        <dbReference type="Rhea" id="RHEA:22836"/>
        <dbReference type="Rhea" id="RHEA-COMP:9623"/>
        <dbReference type="Rhea" id="RHEA-COMP:9685"/>
        <dbReference type="Rhea" id="RHEA-COMP:9916"/>
        <dbReference type="Rhea" id="RHEA-COMP:14125"/>
        <dbReference type="ChEBI" id="CHEBI:15378"/>
        <dbReference type="ChEBI" id="CHEBI:16526"/>
        <dbReference type="ChEBI" id="CHEBI:64479"/>
        <dbReference type="ChEBI" id="CHEBI:78449"/>
        <dbReference type="ChEBI" id="CHEBI:78776"/>
        <dbReference type="ChEBI" id="CHEBI:138651"/>
    </reaction>
</comment>
<dbReference type="InterPro" id="IPR016039">
    <property type="entry name" value="Thiolase-like"/>
</dbReference>
<evidence type="ECO:0000256" key="8">
    <source>
        <dbReference type="ARBA" id="ARBA00023098"/>
    </source>
</evidence>
<comment type="catalytic activity">
    <reaction evidence="11">
        <text>(9Z)-hexadecenoyl-[ACP] + malonyl-[ACP] + H(+) = 3-oxo-(11Z)-octadecenoyl-[ACP] + holo-[ACP] + CO2</text>
        <dbReference type="Rhea" id="RHEA:55040"/>
        <dbReference type="Rhea" id="RHEA-COMP:9623"/>
        <dbReference type="Rhea" id="RHEA-COMP:9685"/>
        <dbReference type="Rhea" id="RHEA-COMP:10800"/>
        <dbReference type="Rhea" id="RHEA-COMP:14074"/>
        <dbReference type="ChEBI" id="CHEBI:15378"/>
        <dbReference type="ChEBI" id="CHEBI:16526"/>
        <dbReference type="ChEBI" id="CHEBI:64479"/>
        <dbReference type="ChEBI" id="CHEBI:78449"/>
        <dbReference type="ChEBI" id="CHEBI:83989"/>
        <dbReference type="ChEBI" id="CHEBI:138538"/>
        <dbReference type="EC" id="2.3.1.179"/>
    </reaction>
</comment>
<dbReference type="AlphaFoldDB" id="A0A5D3WNZ3"/>
<evidence type="ECO:0000256" key="1">
    <source>
        <dbReference type="ARBA" id="ARBA00005194"/>
    </source>
</evidence>
<evidence type="ECO:0000256" key="9">
    <source>
        <dbReference type="ARBA" id="ARBA00023160"/>
    </source>
</evidence>
<evidence type="ECO:0000256" key="5">
    <source>
        <dbReference type="ARBA" id="ARBA00022516"/>
    </source>
</evidence>
<proteinExistence type="inferred from homology"/>
<dbReference type="NCBIfam" id="NF004970">
    <property type="entry name" value="PRK06333.1"/>
    <property type="match status" value="1"/>
</dbReference>
<evidence type="ECO:0000313" key="16">
    <source>
        <dbReference type="Proteomes" id="UP000324159"/>
    </source>
</evidence>
<dbReference type="InterPro" id="IPR014031">
    <property type="entry name" value="Ketoacyl_synth_C"/>
</dbReference>
<keyword evidence="9 11" id="KW-0275">Fatty acid biosynthesis</keyword>
<sequence length="412" mass="43541">MRRVVITGLGIISPLGTGLDKNWDALTQGKSGIDRITSFDASDLPTQIAGEVKDFNAGDFIDKKEQRKMDLFIQYAVAAADMALADAGFTIDESNAERVGVQVGAGLGGLPTIEKYHKAMLEGGYKKISPFFIPMLIINLAPGFISMRTGAKGPNLSSVSACATGTHSIGDAFRVIQRGDADAMICGGAESTITPLGIGGFNVMKALSTRNDEPAAASRPFEKSRDGFVMAEGAGILFLEEYESAKKRGARIYAEVVGYGLTGDAYHLTAPAPGGEGAARCMKMAIDGARVNPEEVDYINAHGTSTPFNDLYETMAIKSVFGDHAKKLMVSSTKSMTGHALGAAGGIEAVYLALTIDRGVVPPTINYDEPDPECDLDYVPNQAREAEVRVGLSNSFGFGGTNATLVFRKVDG</sequence>
<dbReference type="InterPro" id="IPR014030">
    <property type="entry name" value="Ketoacyl_synth_N"/>
</dbReference>
<evidence type="ECO:0000256" key="7">
    <source>
        <dbReference type="ARBA" id="ARBA00022832"/>
    </source>
</evidence>
<dbReference type="PROSITE" id="PS52004">
    <property type="entry name" value="KS3_2"/>
    <property type="match status" value="1"/>
</dbReference>
<dbReference type="PIRSF" id="PIRSF000447">
    <property type="entry name" value="KAS_II"/>
    <property type="match status" value="1"/>
</dbReference>
<keyword evidence="6 11" id="KW-0808">Transferase</keyword>
<dbReference type="PANTHER" id="PTHR11712:SF336">
    <property type="entry name" value="3-OXOACYL-[ACYL-CARRIER-PROTEIN] SYNTHASE, MITOCHONDRIAL"/>
    <property type="match status" value="1"/>
</dbReference>
<keyword evidence="10 11" id="KW-0012">Acyltransferase</keyword>
<accession>A0A5D3WNZ3</accession>
<evidence type="ECO:0000256" key="12">
    <source>
        <dbReference type="PIRSR" id="PIRSR000447-1"/>
    </source>
</evidence>
<keyword evidence="16" id="KW-1185">Reference proteome</keyword>
<feature type="active site" description="For beta-ketoacyl synthase activity" evidence="12">
    <location>
        <position position="162"/>
    </location>
</feature>
<evidence type="ECO:0000256" key="2">
    <source>
        <dbReference type="ARBA" id="ARBA00008467"/>
    </source>
</evidence>
<dbReference type="GO" id="GO:0005829">
    <property type="term" value="C:cytosol"/>
    <property type="evidence" value="ECO:0007669"/>
    <property type="project" value="TreeGrafter"/>
</dbReference>
<dbReference type="InterPro" id="IPR017568">
    <property type="entry name" value="3-oxoacyl-ACP_synth-2"/>
</dbReference>
<dbReference type="GO" id="GO:0006633">
    <property type="term" value="P:fatty acid biosynthetic process"/>
    <property type="evidence" value="ECO:0007669"/>
    <property type="project" value="UniProtKB-UniRule"/>
</dbReference>
<dbReference type="EMBL" id="VNIB01000001">
    <property type="protein sequence ID" value="TYP00255.1"/>
    <property type="molecule type" value="Genomic_DNA"/>
</dbReference>
<keyword evidence="7" id="KW-0276">Fatty acid metabolism</keyword>
<evidence type="ECO:0000256" key="11">
    <source>
        <dbReference type="PIRNR" id="PIRNR000447"/>
    </source>
</evidence>
<dbReference type="Pfam" id="PF00109">
    <property type="entry name" value="ketoacyl-synt"/>
    <property type="match status" value="1"/>
</dbReference>
<dbReference type="RefSeq" id="WP_148894450.1">
    <property type="nucleotide sequence ID" value="NZ_VNIB01000001.1"/>
</dbReference>
<dbReference type="Gene3D" id="3.40.47.10">
    <property type="match status" value="1"/>
</dbReference>
<dbReference type="Pfam" id="PF02801">
    <property type="entry name" value="Ketoacyl-synt_C"/>
    <property type="match status" value="1"/>
</dbReference>
<dbReference type="NCBIfam" id="TIGR03150">
    <property type="entry name" value="fabF"/>
    <property type="match status" value="1"/>
</dbReference>
<keyword evidence="5 11" id="KW-0444">Lipid biosynthesis</keyword>
<dbReference type="InterPro" id="IPR000794">
    <property type="entry name" value="Beta-ketoacyl_synthase"/>
</dbReference>
<comment type="caution">
    <text evidence="15">The sequence shown here is derived from an EMBL/GenBank/DDBJ whole genome shotgun (WGS) entry which is preliminary data.</text>
</comment>
<dbReference type="EC" id="2.3.1.179" evidence="3 11"/>
<evidence type="ECO:0000259" key="14">
    <source>
        <dbReference type="PROSITE" id="PS52004"/>
    </source>
</evidence>
<gene>
    <name evidence="15" type="ORF">EDC39_101416</name>
</gene>
<dbReference type="InterPro" id="IPR020841">
    <property type="entry name" value="PKS_Beta-ketoAc_synthase_dom"/>
</dbReference>
<dbReference type="CDD" id="cd00834">
    <property type="entry name" value="KAS_I_II"/>
    <property type="match status" value="1"/>
</dbReference>
<reference evidence="15 16" key="1">
    <citation type="submission" date="2019-07" db="EMBL/GenBank/DDBJ databases">
        <title>Genomic Encyclopedia of Type Strains, Phase IV (KMG-IV): sequencing the most valuable type-strain genomes for metagenomic binning, comparative biology and taxonomic classification.</title>
        <authorList>
            <person name="Goeker M."/>
        </authorList>
    </citation>
    <scope>NUCLEOTIDE SEQUENCE [LARGE SCALE GENOMIC DNA]</scope>
    <source>
        <strain evidence="15 16">SS015</strain>
    </source>
</reference>